<proteinExistence type="predicted"/>
<evidence type="ECO:0000256" key="1">
    <source>
        <dbReference type="SAM" id="MobiDB-lite"/>
    </source>
</evidence>
<keyword evidence="3" id="KW-1185">Reference proteome</keyword>
<dbReference type="Proteomes" id="UP001500282">
    <property type="component" value="Unassembled WGS sequence"/>
</dbReference>
<evidence type="ECO:0000313" key="2">
    <source>
        <dbReference type="EMBL" id="GAA1262059.1"/>
    </source>
</evidence>
<organism evidence="2 3">
    <name type="scientific">Streptomyces javensis</name>
    <dbReference type="NCBI Taxonomy" id="114698"/>
    <lineage>
        <taxon>Bacteria</taxon>
        <taxon>Bacillati</taxon>
        <taxon>Actinomycetota</taxon>
        <taxon>Actinomycetes</taxon>
        <taxon>Kitasatosporales</taxon>
        <taxon>Streptomycetaceae</taxon>
        <taxon>Streptomyces</taxon>
        <taxon>Streptomyces violaceusniger group</taxon>
    </lineage>
</organism>
<evidence type="ECO:0000313" key="3">
    <source>
        <dbReference type="Proteomes" id="UP001500282"/>
    </source>
</evidence>
<reference evidence="3" key="1">
    <citation type="journal article" date="2019" name="Int. J. Syst. Evol. Microbiol.">
        <title>The Global Catalogue of Microorganisms (GCM) 10K type strain sequencing project: providing services to taxonomists for standard genome sequencing and annotation.</title>
        <authorList>
            <consortium name="The Broad Institute Genomics Platform"/>
            <consortium name="The Broad Institute Genome Sequencing Center for Infectious Disease"/>
            <person name="Wu L."/>
            <person name="Ma J."/>
        </authorList>
    </citation>
    <scope>NUCLEOTIDE SEQUENCE [LARGE SCALE GENOMIC DNA]</scope>
    <source>
        <strain evidence="3">JCM 11448</strain>
    </source>
</reference>
<accession>A0ABP4HFB6</accession>
<comment type="caution">
    <text evidence="2">The sequence shown here is derived from an EMBL/GenBank/DDBJ whole genome shotgun (WGS) entry which is preliminary data.</text>
</comment>
<protein>
    <submittedName>
        <fullName evidence="2">Uncharacterized protein</fullName>
    </submittedName>
</protein>
<sequence length="98" mass="10178">MASTVNPAWVPSCRMAAMPSGMESWRKPAVLENTSTRPAFGRLRTGAAHAGAFAAVIRTAPAAAFIMERRRAGPGTGTGTGTGRSGRFLCTGNLRGEV</sequence>
<name>A0ABP4HFB6_9ACTN</name>
<feature type="region of interest" description="Disordered" evidence="1">
    <location>
        <begin position="71"/>
        <end position="98"/>
    </location>
</feature>
<gene>
    <name evidence="2" type="ORF">GCM10009579_20450</name>
</gene>
<dbReference type="EMBL" id="BAAAIH010000008">
    <property type="protein sequence ID" value="GAA1262059.1"/>
    <property type="molecule type" value="Genomic_DNA"/>
</dbReference>
<feature type="compositionally biased region" description="Gly residues" evidence="1">
    <location>
        <begin position="74"/>
        <end position="84"/>
    </location>
</feature>